<dbReference type="RefSeq" id="WP_068761118.1">
    <property type="nucleotide sequence ID" value="NZ_LXIE01000004.1"/>
</dbReference>
<name>A0A1A9LFZ3_9FLAO</name>
<evidence type="ECO:0000313" key="2">
    <source>
        <dbReference type="Proteomes" id="UP000077552"/>
    </source>
</evidence>
<keyword evidence="2" id="KW-1185">Reference proteome</keyword>
<dbReference type="AlphaFoldDB" id="A0A1A9LFZ3"/>
<dbReference type="Proteomes" id="UP000077552">
    <property type="component" value="Unassembled WGS sequence"/>
</dbReference>
<evidence type="ECO:0008006" key="3">
    <source>
        <dbReference type="Google" id="ProtNLM"/>
    </source>
</evidence>
<dbReference type="EMBL" id="LXIE01000004">
    <property type="protein sequence ID" value="OAD92150.1"/>
    <property type="molecule type" value="Genomic_DNA"/>
</dbReference>
<organism evidence="1 2">
    <name type="scientific">Aequorivita soesokkakensis</name>
    <dbReference type="NCBI Taxonomy" id="1385699"/>
    <lineage>
        <taxon>Bacteria</taxon>
        <taxon>Pseudomonadati</taxon>
        <taxon>Bacteroidota</taxon>
        <taxon>Flavobacteriia</taxon>
        <taxon>Flavobacteriales</taxon>
        <taxon>Flavobacteriaceae</taxon>
        <taxon>Aequorivita</taxon>
    </lineage>
</organism>
<accession>A0A1A9LFZ3</accession>
<dbReference type="OrthoDB" id="1453278at2"/>
<dbReference type="InterPro" id="IPR045493">
    <property type="entry name" value="DUF6435"/>
</dbReference>
<comment type="caution">
    <text evidence="1">The sequence shown here is derived from an EMBL/GenBank/DDBJ whole genome shotgun (WGS) entry which is preliminary data.</text>
</comment>
<evidence type="ECO:0000313" key="1">
    <source>
        <dbReference type="EMBL" id="OAD92150.1"/>
    </source>
</evidence>
<protein>
    <recommendedName>
        <fullName evidence="3">Lacal_2735 family protein</fullName>
    </recommendedName>
</protein>
<sequence>MFSWFKKKSKVEKLKERYTLLMKKSYDTALKDVEKSEKVHHQADKLFQEIKYLTFQQGDK</sequence>
<dbReference type="NCBIfam" id="NF033487">
    <property type="entry name" value="Lacal_2735_fam"/>
    <property type="match status" value="1"/>
</dbReference>
<gene>
    <name evidence="1" type="ORF">A7A78_09495</name>
</gene>
<reference evidence="1 2" key="1">
    <citation type="submission" date="2016-05" db="EMBL/GenBank/DDBJ databases">
        <title>Genome sequencing of Vitellibacter soesokkakensis RSSK-12.</title>
        <authorList>
            <person name="Thevarajoo S."/>
            <person name="Selvaratnam C."/>
            <person name="Goh K.M."/>
            <person name="Chan K.-G."/>
            <person name="Chong C.S."/>
        </authorList>
    </citation>
    <scope>NUCLEOTIDE SEQUENCE [LARGE SCALE GENOMIC DNA]</scope>
    <source>
        <strain evidence="1 2">RSSK-12</strain>
    </source>
</reference>
<proteinExistence type="predicted"/>